<keyword evidence="1" id="KW-0812">Transmembrane</keyword>
<feature type="transmembrane region" description="Helical" evidence="1">
    <location>
        <begin position="44"/>
        <end position="68"/>
    </location>
</feature>
<gene>
    <name evidence="2" type="ORF">KTQ36_00990</name>
</gene>
<evidence type="ECO:0000313" key="2">
    <source>
        <dbReference type="EMBL" id="MBW0143868.1"/>
    </source>
</evidence>
<feature type="transmembrane region" description="Helical" evidence="1">
    <location>
        <begin position="118"/>
        <end position="139"/>
    </location>
</feature>
<keyword evidence="3" id="KW-1185">Reference proteome</keyword>
<proteinExistence type="predicted"/>
<protein>
    <submittedName>
        <fullName evidence="2">DUF2254 domain-containing protein</fullName>
    </submittedName>
</protein>
<keyword evidence="1" id="KW-1133">Transmembrane helix</keyword>
<sequence>MWFRAALIALLSVVLALAAAGIAPIIPYELSLKIGANAADNILTILASSMLAVTTFSLTAMVTAFSGAAQLGTPRATELLIEDKTAQNALSTFLGGFLFAIVGIIALSTGLYGEQGRAILLIGTILMIAWIVLTLLRWIGKLAHFGRLGDTITRVEDKAATALENYPGPRIVAGRSDFEVPTKATFVTAHETGYVAHVDRKTLSEIAQAAETTLTLAGSAGHLAGSGQPLAWASEGAEIDKAEVRRQFFIRRARDLDQDPRFGMVVLSEIASRALSRAVNDPGTAIAVLISAERVLDRFLDQQGEYEPLEGLVDHPLSLEELVEDIVLPISRDGAGLVEVGIHLQKMLGGLARKFPGARHAMAKIAAEARDRAAAAISSDYDRDRLDKAHRSAFPKPA</sequence>
<evidence type="ECO:0000313" key="3">
    <source>
        <dbReference type="Proteomes" id="UP000698028"/>
    </source>
</evidence>
<dbReference type="Proteomes" id="UP000698028">
    <property type="component" value="Unassembled WGS sequence"/>
</dbReference>
<comment type="caution">
    <text evidence="2">The sequence shown here is derived from an EMBL/GenBank/DDBJ whole genome shotgun (WGS) entry which is preliminary data.</text>
</comment>
<accession>A0ABS6V2S5</accession>
<name>A0ABS6V2S5_9SPHN</name>
<reference evidence="2 3" key="1">
    <citation type="submission" date="2021-07" db="EMBL/GenBank/DDBJ databases">
        <title>The draft genome sequence of Sphingomicrobium sp. B8.</title>
        <authorList>
            <person name="Mu L."/>
        </authorList>
    </citation>
    <scope>NUCLEOTIDE SEQUENCE [LARGE SCALE GENOMIC DNA]</scope>
    <source>
        <strain evidence="2 3">B8</strain>
    </source>
</reference>
<dbReference type="InterPro" id="IPR018723">
    <property type="entry name" value="DUF2254_membrane"/>
</dbReference>
<dbReference type="Pfam" id="PF10011">
    <property type="entry name" value="DUF2254"/>
    <property type="match status" value="1"/>
</dbReference>
<evidence type="ECO:0000256" key="1">
    <source>
        <dbReference type="SAM" id="Phobius"/>
    </source>
</evidence>
<feature type="transmembrane region" description="Helical" evidence="1">
    <location>
        <begin position="89"/>
        <end position="112"/>
    </location>
</feature>
<keyword evidence="1" id="KW-0472">Membrane</keyword>
<organism evidence="2 3">
    <name type="scientific">Sphingomicrobium clamense</name>
    <dbReference type="NCBI Taxonomy" id="2851013"/>
    <lineage>
        <taxon>Bacteria</taxon>
        <taxon>Pseudomonadati</taxon>
        <taxon>Pseudomonadota</taxon>
        <taxon>Alphaproteobacteria</taxon>
        <taxon>Sphingomonadales</taxon>
        <taxon>Sphingomonadaceae</taxon>
        <taxon>Sphingomicrobium</taxon>
    </lineage>
</organism>
<dbReference type="EMBL" id="JAHVAH010000001">
    <property type="protein sequence ID" value="MBW0143868.1"/>
    <property type="molecule type" value="Genomic_DNA"/>
</dbReference>